<dbReference type="InterPro" id="IPR013149">
    <property type="entry name" value="ADH-like_C"/>
</dbReference>
<protein>
    <submittedName>
        <fullName evidence="4">Putative NAD(P)H quinone oxidoreductase, PIG3 family</fullName>
    </submittedName>
</protein>
<dbReference type="GO" id="GO:0016651">
    <property type="term" value="F:oxidoreductase activity, acting on NAD(P)H"/>
    <property type="evidence" value="ECO:0007669"/>
    <property type="project" value="TreeGrafter"/>
</dbReference>
<dbReference type="Pfam" id="PF00107">
    <property type="entry name" value="ADH_zinc_N"/>
    <property type="match status" value="1"/>
</dbReference>
<evidence type="ECO:0000256" key="2">
    <source>
        <dbReference type="ARBA" id="ARBA00023002"/>
    </source>
</evidence>
<dbReference type="InterPro" id="IPR014189">
    <property type="entry name" value="Quinone_OxRdtase_PIG3"/>
</dbReference>
<dbReference type="AlphaFoldDB" id="A0A286GAB5"/>
<name>A0A286GAB5_9BACT</name>
<dbReference type="NCBIfam" id="TIGR02824">
    <property type="entry name" value="quinone_pig3"/>
    <property type="match status" value="1"/>
</dbReference>
<dbReference type="Pfam" id="PF08240">
    <property type="entry name" value="ADH_N"/>
    <property type="match status" value="1"/>
</dbReference>
<gene>
    <name evidence="4" type="ORF">SAMN06269250_3990</name>
</gene>
<sequence length="331" mass="35314">MKAITITHPGDSSVLTLQEQATPKPASGQVLIRVRAVGVNRSDIHQRTGGYGADPSGQIPGLEVAGIVEACGPDANRWQVGDAVCALISGGGYAEYVAVDERHCLPVPANLSFIEAASLPETILTVWSTVFRWGHLAKGENFLVHGGSSGIGVTAIQLAKAFGANAYATAGTDDKCAFCEQLGAINCINYRNEDFEKALDGVEINVILDMVGGDYTPKNLRLLATDGRLMFINAMQGADSQIHIPTLMQKRITISGSMLKPRDANFKAALTADIEKQVWPLLTTGQIKPIVYRSLPLAEAGKAQDLMASSEHIGKIILEVPTKTTPQPRRG</sequence>
<dbReference type="EMBL" id="OCNH01000003">
    <property type="protein sequence ID" value="SOD92461.1"/>
    <property type="molecule type" value="Genomic_DNA"/>
</dbReference>
<dbReference type="InterPro" id="IPR011032">
    <property type="entry name" value="GroES-like_sf"/>
</dbReference>
<evidence type="ECO:0000256" key="1">
    <source>
        <dbReference type="ARBA" id="ARBA00022857"/>
    </source>
</evidence>
<evidence type="ECO:0000313" key="5">
    <source>
        <dbReference type="Proteomes" id="UP000219452"/>
    </source>
</evidence>
<dbReference type="OrthoDB" id="9787435at2"/>
<dbReference type="Gene3D" id="3.90.180.10">
    <property type="entry name" value="Medium-chain alcohol dehydrogenases, catalytic domain"/>
    <property type="match status" value="1"/>
</dbReference>
<accession>A0A286GAB5</accession>
<dbReference type="Gene3D" id="3.40.50.720">
    <property type="entry name" value="NAD(P)-binding Rossmann-like Domain"/>
    <property type="match status" value="1"/>
</dbReference>
<keyword evidence="2" id="KW-0560">Oxidoreductase</keyword>
<dbReference type="InterPro" id="IPR036291">
    <property type="entry name" value="NAD(P)-bd_dom_sf"/>
</dbReference>
<dbReference type="CDD" id="cd05276">
    <property type="entry name" value="p53_inducible_oxidoreductase"/>
    <property type="match status" value="1"/>
</dbReference>
<keyword evidence="5" id="KW-1185">Reference proteome</keyword>
<dbReference type="PANTHER" id="PTHR48106">
    <property type="entry name" value="QUINONE OXIDOREDUCTASE PIG3-RELATED"/>
    <property type="match status" value="1"/>
</dbReference>
<organism evidence="4 5">
    <name type="scientific">Spirosoma fluviale</name>
    <dbReference type="NCBI Taxonomy" id="1597977"/>
    <lineage>
        <taxon>Bacteria</taxon>
        <taxon>Pseudomonadati</taxon>
        <taxon>Bacteroidota</taxon>
        <taxon>Cytophagia</taxon>
        <taxon>Cytophagales</taxon>
        <taxon>Cytophagaceae</taxon>
        <taxon>Spirosoma</taxon>
    </lineage>
</organism>
<dbReference type="InterPro" id="IPR020843">
    <property type="entry name" value="ER"/>
</dbReference>
<dbReference type="Proteomes" id="UP000219452">
    <property type="component" value="Unassembled WGS sequence"/>
</dbReference>
<evidence type="ECO:0000259" key="3">
    <source>
        <dbReference type="SMART" id="SM00829"/>
    </source>
</evidence>
<dbReference type="InterPro" id="IPR013154">
    <property type="entry name" value="ADH-like_N"/>
</dbReference>
<dbReference type="PANTHER" id="PTHR48106:SF8">
    <property type="entry name" value="OS02G0805600 PROTEIN"/>
    <property type="match status" value="1"/>
</dbReference>
<keyword evidence="1" id="KW-0521">NADP</keyword>
<dbReference type="SMART" id="SM00829">
    <property type="entry name" value="PKS_ER"/>
    <property type="match status" value="1"/>
</dbReference>
<reference evidence="5" key="1">
    <citation type="submission" date="2017-09" db="EMBL/GenBank/DDBJ databases">
        <authorList>
            <person name="Varghese N."/>
            <person name="Submissions S."/>
        </authorList>
    </citation>
    <scope>NUCLEOTIDE SEQUENCE [LARGE SCALE GENOMIC DNA]</scope>
    <source>
        <strain evidence="5">DSM 29961</strain>
    </source>
</reference>
<proteinExistence type="predicted"/>
<dbReference type="RefSeq" id="WP_097127711.1">
    <property type="nucleotide sequence ID" value="NZ_OCNH01000003.1"/>
</dbReference>
<dbReference type="SUPFAM" id="SSF51735">
    <property type="entry name" value="NAD(P)-binding Rossmann-fold domains"/>
    <property type="match status" value="1"/>
</dbReference>
<feature type="domain" description="Enoyl reductase (ER)" evidence="3">
    <location>
        <begin position="10"/>
        <end position="318"/>
    </location>
</feature>
<dbReference type="GO" id="GO:0070402">
    <property type="term" value="F:NADPH binding"/>
    <property type="evidence" value="ECO:0007669"/>
    <property type="project" value="TreeGrafter"/>
</dbReference>
<dbReference type="SUPFAM" id="SSF50129">
    <property type="entry name" value="GroES-like"/>
    <property type="match status" value="1"/>
</dbReference>
<evidence type="ECO:0000313" key="4">
    <source>
        <dbReference type="EMBL" id="SOD92461.1"/>
    </source>
</evidence>